<dbReference type="AlphaFoldDB" id="A0A7G1GYH4"/>
<dbReference type="KEGG" id="dtp:JZK55_00240"/>
<dbReference type="Proteomes" id="UP000516360">
    <property type="component" value="Chromosome"/>
</dbReference>
<evidence type="ECO:0000313" key="2">
    <source>
        <dbReference type="Proteomes" id="UP000516360"/>
    </source>
</evidence>
<reference evidence="1 2" key="1">
    <citation type="submission" date="2020-03" db="EMBL/GenBank/DDBJ databases">
        <title>Complete genome sequences of two sulfur-disproportionating bacterial strains T55J and Mzg5.</title>
        <authorList>
            <person name="Umezawa K."/>
            <person name="Kojima H."/>
            <person name="Kato Y."/>
            <person name="Fukui M."/>
        </authorList>
    </citation>
    <scope>NUCLEOTIDE SEQUENCE [LARGE SCALE GENOMIC DNA]</scope>
    <source>
        <strain evidence="1 2">T55J</strain>
    </source>
</reference>
<accession>A0A7G1GYH4</accession>
<organism evidence="1 2">
    <name type="scientific">Dissulfurispira thermophila</name>
    <dbReference type="NCBI Taxonomy" id="2715679"/>
    <lineage>
        <taxon>Bacteria</taxon>
        <taxon>Pseudomonadati</taxon>
        <taxon>Nitrospirota</taxon>
        <taxon>Thermodesulfovibrionia</taxon>
        <taxon>Thermodesulfovibrionales</taxon>
        <taxon>Dissulfurispiraceae</taxon>
        <taxon>Dissulfurispira</taxon>
    </lineage>
</organism>
<dbReference type="RefSeq" id="WP_203472615.1">
    <property type="nucleotide sequence ID" value="NZ_AP022873.1"/>
</dbReference>
<gene>
    <name evidence="1" type="ORF">JZK55_00240</name>
</gene>
<dbReference type="EMBL" id="AP022873">
    <property type="protein sequence ID" value="BCB95102.1"/>
    <property type="molecule type" value="Genomic_DNA"/>
</dbReference>
<sequence length="49" mass="5989">MFHVEHPSKILEFKKLFGIIADFAKSNASRRKRWSDYSDFKVKERYFAY</sequence>
<name>A0A7G1GYH4_9BACT</name>
<protein>
    <submittedName>
        <fullName evidence="1">Uncharacterized protein</fullName>
    </submittedName>
</protein>
<evidence type="ECO:0000313" key="1">
    <source>
        <dbReference type="EMBL" id="BCB95102.1"/>
    </source>
</evidence>
<proteinExistence type="predicted"/>
<keyword evidence="2" id="KW-1185">Reference proteome</keyword>